<dbReference type="EMBL" id="KI677674">
    <property type="protein sequence ID" value="ETM01572.1"/>
    <property type="molecule type" value="Genomic_DNA"/>
</dbReference>
<organism evidence="2">
    <name type="scientific">Phytophthora nicotianae</name>
    <name type="common">Potato buckeye rot agent</name>
    <name type="synonym">Phytophthora parasitica</name>
    <dbReference type="NCBI Taxonomy" id="4792"/>
    <lineage>
        <taxon>Eukaryota</taxon>
        <taxon>Sar</taxon>
        <taxon>Stramenopiles</taxon>
        <taxon>Oomycota</taxon>
        <taxon>Peronosporomycetes</taxon>
        <taxon>Peronosporales</taxon>
        <taxon>Peronosporaceae</taxon>
        <taxon>Phytophthora</taxon>
    </lineage>
</organism>
<evidence type="ECO:0000256" key="1">
    <source>
        <dbReference type="SAM" id="Phobius"/>
    </source>
</evidence>
<proteinExistence type="predicted"/>
<reference evidence="2" key="1">
    <citation type="submission" date="2013-11" db="EMBL/GenBank/DDBJ databases">
        <title>The Genome Sequence of Phytophthora parasitica CHvinca01.</title>
        <authorList>
            <consortium name="The Broad Institute Genomics Platform"/>
            <person name="Russ C."/>
            <person name="Tyler B."/>
            <person name="Panabieres F."/>
            <person name="Shan W."/>
            <person name="Tripathy S."/>
            <person name="Grunwald N."/>
            <person name="Machado M."/>
            <person name="Johnson C.S."/>
            <person name="Arredondo F."/>
            <person name="Hong C."/>
            <person name="Coffey M."/>
            <person name="Young S.K."/>
            <person name="Zeng Q."/>
            <person name="Gargeya S."/>
            <person name="Fitzgerald M."/>
            <person name="Abouelleil A."/>
            <person name="Alvarado L."/>
            <person name="Chapman S.B."/>
            <person name="Gainer-Dewar J."/>
            <person name="Goldberg J."/>
            <person name="Griggs A."/>
            <person name="Gujja S."/>
            <person name="Hansen M."/>
            <person name="Howarth C."/>
            <person name="Imamovic A."/>
            <person name="Ireland A."/>
            <person name="Larimer J."/>
            <person name="McCowan C."/>
            <person name="Murphy C."/>
            <person name="Pearson M."/>
            <person name="Poon T.W."/>
            <person name="Priest M."/>
            <person name="Roberts A."/>
            <person name="Saif S."/>
            <person name="Shea T."/>
            <person name="Sykes S."/>
            <person name="Wortman J."/>
            <person name="Nusbaum C."/>
            <person name="Birren B."/>
        </authorList>
    </citation>
    <scope>NUCLEOTIDE SEQUENCE [LARGE SCALE GENOMIC DNA]</scope>
    <source>
        <strain evidence="2">CHvinca01</strain>
    </source>
</reference>
<feature type="transmembrane region" description="Helical" evidence="1">
    <location>
        <begin position="12"/>
        <end position="31"/>
    </location>
</feature>
<dbReference type="AlphaFoldDB" id="W2LVY2"/>
<sequence>MQQSSPIARRWLARVLVISIFLYALLLLAVWSDTQNLGEATSGELQLIRSDIVVEQQQEGNDSTIVDSIQ</sequence>
<keyword evidence="1" id="KW-0472">Membrane</keyword>
<name>W2LVY2_PHYNI</name>
<gene>
    <name evidence="2" type="ORF">L917_01864</name>
</gene>
<evidence type="ECO:0000313" key="2">
    <source>
        <dbReference type="EMBL" id="ETM01572.1"/>
    </source>
</evidence>
<dbReference type="Proteomes" id="UP000054423">
    <property type="component" value="Unassembled WGS sequence"/>
</dbReference>
<protein>
    <submittedName>
        <fullName evidence="2">Uncharacterized protein</fullName>
    </submittedName>
</protein>
<keyword evidence="1" id="KW-1133">Transmembrane helix</keyword>
<keyword evidence="1" id="KW-0812">Transmembrane</keyword>
<accession>W2LVY2</accession>
<feature type="non-terminal residue" evidence="2">
    <location>
        <position position="70"/>
    </location>
</feature>